<feature type="binding site" evidence="7">
    <location>
        <position position="147"/>
    </location>
    <ligand>
        <name>orotate</name>
        <dbReference type="ChEBI" id="CHEBI:30839"/>
    </ligand>
</feature>
<dbReference type="EC" id="2.4.2.10" evidence="2 7"/>
<dbReference type="RefSeq" id="WP_012544302.1">
    <property type="nucleotide sequence ID" value="NC_011295.1"/>
</dbReference>
<keyword evidence="3 7" id="KW-0328">Glycosyltransferase</keyword>
<keyword evidence="5 7" id="KW-0460">Magnesium</keyword>
<dbReference type="CDD" id="cd06223">
    <property type="entry name" value="PRTases_typeI"/>
    <property type="match status" value="1"/>
</dbReference>
<comment type="cofactor">
    <cofactor evidence="7">
        <name>Mg(2+)</name>
        <dbReference type="ChEBI" id="CHEBI:18420"/>
    </cofactor>
</comment>
<dbReference type="STRING" id="309798.COPRO5265_1319"/>
<dbReference type="Proteomes" id="UP000001732">
    <property type="component" value="Chromosome"/>
</dbReference>
<dbReference type="GO" id="GO:0000287">
    <property type="term" value="F:magnesium ion binding"/>
    <property type="evidence" value="ECO:0007669"/>
    <property type="project" value="UniProtKB-UniRule"/>
</dbReference>
<dbReference type="OrthoDB" id="9783570at2"/>
<dbReference type="PANTHER" id="PTHR19278">
    <property type="entry name" value="OROTATE PHOSPHORIBOSYLTRANSFERASE"/>
    <property type="match status" value="1"/>
</dbReference>
<keyword evidence="9" id="KW-1185">Reference proteome</keyword>
<comment type="function">
    <text evidence="7">Catalyzes the transfer of a ribosyl phosphate group from 5-phosphoribose 1-diphosphate to orotate, leading to the formation of orotidine monophosphate (OMP).</text>
</comment>
<dbReference type="SUPFAM" id="SSF53271">
    <property type="entry name" value="PRTase-like"/>
    <property type="match status" value="1"/>
</dbReference>
<evidence type="ECO:0000256" key="6">
    <source>
        <dbReference type="ARBA" id="ARBA00022975"/>
    </source>
</evidence>
<comment type="similarity">
    <text evidence="7">Belongs to the purine/pyrimidine phosphoribosyltransferase family. PyrE subfamily.</text>
</comment>
<dbReference type="GO" id="GO:0044205">
    <property type="term" value="P:'de novo' UMP biosynthetic process"/>
    <property type="evidence" value="ECO:0007669"/>
    <property type="project" value="UniProtKB-UniRule"/>
</dbReference>
<evidence type="ECO:0000313" key="8">
    <source>
        <dbReference type="EMBL" id="ACI17650.1"/>
    </source>
</evidence>
<dbReference type="KEGG" id="cpo:COPRO5265_1319"/>
<dbReference type="InterPro" id="IPR023031">
    <property type="entry name" value="OPRT"/>
</dbReference>
<accession>B5YA22</accession>
<evidence type="ECO:0000256" key="7">
    <source>
        <dbReference type="HAMAP-Rule" id="MF_01208"/>
    </source>
</evidence>
<evidence type="ECO:0000256" key="3">
    <source>
        <dbReference type="ARBA" id="ARBA00022676"/>
    </source>
</evidence>
<evidence type="ECO:0000256" key="4">
    <source>
        <dbReference type="ARBA" id="ARBA00022679"/>
    </source>
</evidence>
<dbReference type="HAMAP" id="MF_01208">
    <property type="entry name" value="PyrE"/>
    <property type="match status" value="1"/>
</dbReference>
<comment type="caution">
    <text evidence="7">Lacks conserved residue(s) required for the propagation of feature annotation.</text>
</comment>
<sequence length="195" mass="21579">MRVLEILEKRGAILHGHFLLASGKHSDVYVQCQRAFVYPEDTAFIAKELIGKAQEQCDIKNIAGVVSPALGAVIIGYEVARQLDKPFLFAEREDGKLTFRRGFEIQQNGHYLTVEDVFTTGGSTLELINLVENMGGLVDYALAVVQRQKEIALPVPHDSLIFLDLPLYEPENCPLCKAGIPLVKPGTKQQQKTSS</sequence>
<feature type="binding site" evidence="7">
    <location>
        <position position="119"/>
    </location>
    <ligand>
        <name>orotate</name>
        <dbReference type="ChEBI" id="CHEBI:30839"/>
    </ligand>
</feature>
<organism evidence="8 9">
    <name type="scientific">Coprothermobacter proteolyticus (strain ATCC 35245 / DSM 5265 / OCM 4 / BT)</name>
    <dbReference type="NCBI Taxonomy" id="309798"/>
    <lineage>
        <taxon>Bacteria</taxon>
        <taxon>Pseudomonadati</taxon>
        <taxon>Coprothermobacterota</taxon>
        <taxon>Coprothermobacteria</taxon>
        <taxon>Coprothermobacterales</taxon>
        <taxon>Coprothermobacteraceae</taxon>
        <taxon>Coprothermobacter</taxon>
    </lineage>
</organism>
<evidence type="ECO:0000256" key="2">
    <source>
        <dbReference type="ARBA" id="ARBA00011971"/>
    </source>
</evidence>
<feature type="binding site" description="in other chain" evidence="7">
    <location>
        <begin position="115"/>
        <end position="123"/>
    </location>
    <ligand>
        <name>5-phospho-alpha-D-ribose 1-diphosphate</name>
        <dbReference type="ChEBI" id="CHEBI:58017"/>
        <note>ligand shared between dimeric partners</note>
    </ligand>
</feature>
<dbReference type="HOGENOM" id="CLU_074878_3_0_9"/>
<dbReference type="InterPro" id="IPR029057">
    <property type="entry name" value="PRTase-like"/>
</dbReference>
<dbReference type="EMBL" id="CP001145">
    <property type="protein sequence ID" value="ACI17650.1"/>
    <property type="molecule type" value="Genomic_DNA"/>
</dbReference>
<keyword evidence="6 7" id="KW-0665">Pyrimidine biosynthesis</keyword>
<proteinExistence type="inferred from homology"/>
<dbReference type="InterPro" id="IPR000836">
    <property type="entry name" value="PRTase_dom"/>
</dbReference>
<dbReference type="NCBIfam" id="TIGR01367">
    <property type="entry name" value="pyrE_Therm"/>
    <property type="match status" value="1"/>
</dbReference>
<protein>
    <recommendedName>
        <fullName evidence="2 7">Orotate phosphoribosyltransferase</fullName>
        <shortName evidence="7">OPRT</shortName>
        <shortName evidence="7">OPRTase</shortName>
        <ecNumber evidence="2 7">2.4.2.10</ecNumber>
    </recommendedName>
</protein>
<dbReference type="GO" id="GO:0004588">
    <property type="term" value="F:orotate phosphoribosyltransferase activity"/>
    <property type="evidence" value="ECO:0007669"/>
    <property type="project" value="UniProtKB-UniRule"/>
</dbReference>
<dbReference type="Gene3D" id="3.40.50.2020">
    <property type="match status" value="1"/>
</dbReference>
<evidence type="ECO:0000256" key="5">
    <source>
        <dbReference type="ARBA" id="ARBA00022842"/>
    </source>
</evidence>
<comment type="catalytic activity">
    <reaction evidence="7">
        <text>orotidine 5'-phosphate + diphosphate = orotate + 5-phospho-alpha-D-ribose 1-diphosphate</text>
        <dbReference type="Rhea" id="RHEA:10380"/>
        <dbReference type="ChEBI" id="CHEBI:30839"/>
        <dbReference type="ChEBI" id="CHEBI:33019"/>
        <dbReference type="ChEBI" id="CHEBI:57538"/>
        <dbReference type="ChEBI" id="CHEBI:58017"/>
        <dbReference type="EC" id="2.4.2.10"/>
    </reaction>
</comment>
<gene>
    <name evidence="7 8" type="primary">pyrE</name>
    <name evidence="8" type="ordered locus">COPRO5265_1319</name>
</gene>
<dbReference type="PANTHER" id="PTHR19278:SF9">
    <property type="entry name" value="URIDINE 5'-MONOPHOSPHATE SYNTHASE"/>
    <property type="match status" value="1"/>
</dbReference>
<dbReference type="UniPathway" id="UPA00070">
    <property type="reaction ID" value="UER00119"/>
</dbReference>
<dbReference type="GO" id="GO:0019856">
    <property type="term" value="P:pyrimidine nucleobase biosynthetic process"/>
    <property type="evidence" value="ECO:0007669"/>
    <property type="project" value="InterPro"/>
</dbReference>
<dbReference type="AlphaFoldDB" id="B5YA22"/>
<name>B5YA22_COPPD</name>
<evidence type="ECO:0000313" key="9">
    <source>
        <dbReference type="Proteomes" id="UP000001732"/>
    </source>
</evidence>
<comment type="subunit">
    <text evidence="7">Homodimer.</text>
</comment>
<evidence type="ECO:0000256" key="1">
    <source>
        <dbReference type="ARBA" id="ARBA00004889"/>
    </source>
</evidence>
<keyword evidence="4 7" id="KW-0808">Transferase</keyword>
<comment type="pathway">
    <text evidence="1 7">Pyrimidine metabolism; UMP biosynthesis via de novo pathway; UMP from orotate: step 1/2.</text>
</comment>
<reference evidence="9" key="1">
    <citation type="submission" date="2008-08" db="EMBL/GenBank/DDBJ databases">
        <title>The complete genome sequence of Coprothermobacter proteolyticus strain ATCC 5245 / DSM 5265 / BT.</title>
        <authorList>
            <person name="Dodson R.J."/>
            <person name="Durkin A.S."/>
            <person name="Wu M."/>
            <person name="Eisen J."/>
            <person name="Sutton G."/>
        </authorList>
    </citation>
    <scope>NUCLEOTIDE SEQUENCE [LARGE SCALE GENOMIC DNA]</scope>
    <source>
        <strain evidence="9">ATCC 35245 / DSM 5265 / OCM 4 / BT</strain>
    </source>
</reference>
<reference evidence="8 9" key="2">
    <citation type="journal article" date="2014" name="Genome Announc.">
        <title>Complete Genome Sequence of Coprothermobacter proteolyticus DSM 5265.</title>
        <authorList>
            <person name="Alexiev A."/>
            <person name="Coil D.A."/>
            <person name="Badger J.H."/>
            <person name="Enticknap J."/>
            <person name="Ward N."/>
            <person name="Robb F.T."/>
            <person name="Eisen J.A."/>
        </authorList>
    </citation>
    <scope>NUCLEOTIDE SEQUENCE [LARGE SCALE GENOMIC DNA]</scope>
    <source>
        <strain evidence="9">ATCC 35245 / DSM 5265 / OCM 4 / BT</strain>
    </source>
</reference>
<dbReference type="eggNOG" id="COG0461">
    <property type="taxonomic scope" value="Bacteria"/>
</dbReference>
<dbReference type="InterPro" id="IPR006273">
    <property type="entry name" value="Orotate_PRibTrfase_bac"/>
</dbReference>